<dbReference type="Proteomes" id="UP000598146">
    <property type="component" value="Unassembled WGS sequence"/>
</dbReference>
<evidence type="ECO:0000313" key="5">
    <source>
        <dbReference type="Proteomes" id="UP000598146"/>
    </source>
</evidence>
<feature type="transmembrane region" description="Helical" evidence="2">
    <location>
        <begin position="164"/>
        <end position="183"/>
    </location>
</feature>
<dbReference type="CDD" id="cd05237">
    <property type="entry name" value="UDP_invert_4-6DH_SDR_e"/>
    <property type="match status" value="1"/>
</dbReference>
<gene>
    <name evidence="4" type="ORF">I4J89_13355</name>
</gene>
<comment type="caution">
    <text evidence="4">The sequence shown here is derived from an EMBL/GenBank/DDBJ whole genome shotgun (WGS) entry which is preliminary data.</text>
</comment>
<dbReference type="PANTHER" id="PTHR43318:SF1">
    <property type="entry name" value="POLYSACCHARIDE BIOSYNTHESIS PROTEIN EPSC-RELATED"/>
    <property type="match status" value="1"/>
</dbReference>
<dbReference type="SUPFAM" id="SSF51735">
    <property type="entry name" value="NAD(P)-binding Rossmann-fold domains"/>
    <property type="match status" value="2"/>
</dbReference>
<feature type="transmembrane region" description="Helical" evidence="2">
    <location>
        <begin position="131"/>
        <end position="152"/>
    </location>
</feature>
<dbReference type="EMBL" id="JADQTO010000005">
    <property type="protein sequence ID" value="MBG0562451.1"/>
    <property type="molecule type" value="Genomic_DNA"/>
</dbReference>
<comment type="similarity">
    <text evidence="1">Belongs to the polysaccharide synthase family.</text>
</comment>
<dbReference type="InterPro" id="IPR051203">
    <property type="entry name" value="Polysaccharide_Synthase-Rel"/>
</dbReference>
<evidence type="ECO:0000313" key="4">
    <source>
        <dbReference type="EMBL" id="MBG0562451.1"/>
    </source>
</evidence>
<dbReference type="InterPro" id="IPR003869">
    <property type="entry name" value="Polysac_CapD-like"/>
</dbReference>
<dbReference type="Gene3D" id="3.40.50.720">
    <property type="entry name" value="NAD(P)-binding Rossmann-like Domain"/>
    <property type="match status" value="2"/>
</dbReference>
<feature type="domain" description="Polysaccharide biosynthesis protein CapD-like" evidence="3">
    <location>
        <begin position="310"/>
        <end position="584"/>
    </location>
</feature>
<evidence type="ECO:0000256" key="1">
    <source>
        <dbReference type="ARBA" id="ARBA00007430"/>
    </source>
</evidence>
<keyword evidence="2" id="KW-1133">Transmembrane helix</keyword>
<dbReference type="Pfam" id="PF02719">
    <property type="entry name" value="Polysacc_synt_2"/>
    <property type="match status" value="1"/>
</dbReference>
<dbReference type="InterPro" id="IPR036291">
    <property type="entry name" value="NAD(P)-bd_dom_sf"/>
</dbReference>
<feature type="transmembrane region" description="Helical" evidence="2">
    <location>
        <begin position="105"/>
        <end position="125"/>
    </location>
</feature>
<reference evidence="4" key="1">
    <citation type="submission" date="2020-11" db="EMBL/GenBank/DDBJ databases">
        <title>Isolation and identification of active actinomycetes.</title>
        <authorList>
            <person name="Sun X."/>
        </authorList>
    </citation>
    <scope>NUCLEOTIDE SEQUENCE</scope>
    <source>
        <strain evidence="4">NEAU-A11</strain>
    </source>
</reference>
<feature type="transmembrane region" description="Helical" evidence="2">
    <location>
        <begin position="67"/>
        <end position="84"/>
    </location>
</feature>
<proteinExistence type="inferred from homology"/>
<protein>
    <submittedName>
        <fullName evidence="4">Polysaccharide biosynthesis protein</fullName>
    </submittedName>
</protein>
<dbReference type="PANTHER" id="PTHR43318">
    <property type="entry name" value="UDP-N-ACETYLGLUCOSAMINE 4,6-DEHYDRATASE"/>
    <property type="match status" value="1"/>
</dbReference>
<accession>A0A931C9C5</accession>
<keyword evidence="5" id="KW-1185">Reference proteome</keyword>
<dbReference type="Pfam" id="PF13727">
    <property type="entry name" value="CoA_binding_3"/>
    <property type="match status" value="1"/>
</dbReference>
<keyword evidence="2" id="KW-0472">Membrane</keyword>
<keyword evidence="2" id="KW-0812">Transmembrane</keyword>
<evidence type="ECO:0000256" key="2">
    <source>
        <dbReference type="SAM" id="Phobius"/>
    </source>
</evidence>
<organism evidence="4 5">
    <name type="scientific">Actinoplanes aureus</name>
    <dbReference type="NCBI Taxonomy" id="2792083"/>
    <lineage>
        <taxon>Bacteria</taxon>
        <taxon>Bacillati</taxon>
        <taxon>Actinomycetota</taxon>
        <taxon>Actinomycetes</taxon>
        <taxon>Micromonosporales</taxon>
        <taxon>Micromonosporaceae</taxon>
        <taxon>Actinoplanes</taxon>
    </lineage>
</organism>
<evidence type="ECO:0000259" key="3">
    <source>
        <dbReference type="Pfam" id="PF02719"/>
    </source>
</evidence>
<dbReference type="AlphaFoldDB" id="A0A931C9C5"/>
<sequence>MFLCSATRGGRTCRARRLLVAERDCGRVDTIRPGGVLPDLVDGSAWSIGLSAAVFTRYEFALTARQLTATLVVILVATVLHAVVGRLYFLRPHRHPYASFEEVRAVSLTVCVTAVLLLTGDLLLTPRPVPVSGPVIGGLIALVVMLGVRYLQRAQHDRSLRPDPRVAVPVLLFGAGTAGHLLLRSLLSDRRGGYLPVGVIDDDPGKRGLRVHGVPVLGHRESIPAELARTGARVVIFSVANADAALVREIRAITVAAGAEFRVVPSVSELISDGSHLTDLREVQITDLLGRHQIDTDLDSIAGYLTGKRVLVTGAGGSIGSELCRQISRYAPAELMMLDRDESALHAVQLSLDRRALLDDPSLILADLRDPAAIQAIFRDRRPQVVFHAAALKHLPLLERFPGEAVKTNIWGTLTVLEASAGVERFVNISTDKAANPCSVLGYSKRITERLTAYTAAATGATFLSVRFGNVLGSRGSVLTAFSAQIAAGGPLVVTHPDVTRYFMTTQEAVHLVIQAAAIGWGGEALVLQMGEPVRIAEVARQMARLAPVPVDIEFSSLRPGEKLHEELFGAGEVDRRPLHPLISHVQVPGLDPAEVRLLDSHGDPAEIIAQLAGLCGSLRDADAGSGAIQVRG</sequence>
<name>A0A931C9C5_9ACTN</name>